<gene>
    <name evidence="4" type="ORF">Tco_1067888</name>
</gene>
<evidence type="ECO:0000313" key="4">
    <source>
        <dbReference type="EMBL" id="GJT86171.1"/>
    </source>
</evidence>
<protein>
    <submittedName>
        <fullName evidence="4">Integrase, catalytic region, zinc finger, CCHC-type containing protein</fullName>
    </submittedName>
</protein>
<dbReference type="InterPro" id="IPR054722">
    <property type="entry name" value="PolX-like_BBD"/>
</dbReference>
<evidence type="ECO:0000313" key="5">
    <source>
        <dbReference type="Proteomes" id="UP001151760"/>
    </source>
</evidence>
<sequence length="548" mass="63483">MEKLESENVSLEFQVQSLIKERENIKIEYQKLYDSIKRTRTQTQGEINELIENVNKKTYAYADDRAQNQDPLITIFELKAKLKNVENGKSVNTKFDKDNVVQIVLWIVDSGCSKHMMGDRSLLNNFVEKFMGTVRFGNDYFTAITFAFHSKTCYVRNLEGDDLLTGDRESNLYTISIFDMAASSPVCLMSKATSKKSWLWHRKLSHLNFGSINDLTKHDLVNGLLKFKYGKDHLCFASESMNIQSKEDLDNLYGPMYEEYFEKRSSDTSINSAAQQVHNHEDSPSTPFIVVEEHEAPPIVTTSDEQTSLISMKEADESNQEDSTNFYSNMVFVPYDVPNFEEAESSTTALDPSNMHEFHQVQPSTHMWTKAHPLEQIESIQDELHQFERLDVWELVPQPDGKNIIAVKWLWKNKSDAKNIVIQNKSRLVAKGYKQEEGIDFEEFVALVARLESVRMFIDFAAHKNITIFQMDVKTAFSMCMTRSSTNELFTPYKEPEREFRSSRRHFKTLSLDKLRSPDFKLLSDQEYSEEEEVEAMAETMELYMSKT</sequence>
<keyword evidence="5" id="KW-1185">Reference proteome</keyword>
<dbReference type="Pfam" id="PF07727">
    <property type="entry name" value="RVT_2"/>
    <property type="match status" value="1"/>
</dbReference>
<dbReference type="Pfam" id="PF13976">
    <property type="entry name" value="gag_pre-integrs"/>
    <property type="match status" value="1"/>
</dbReference>
<dbReference type="InterPro" id="IPR013103">
    <property type="entry name" value="RVT_2"/>
</dbReference>
<name>A0ABQ5HFL0_9ASTR</name>
<organism evidence="4 5">
    <name type="scientific">Tanacetum coccineum</name>
    <dbReference type="NCBI Taxonomy" id="301880"/>
    <lineage>
        <taxon>Eukaryota</taxon>
        <taxon>Viridiplantae</taxon>
        <taxon>Streptophyta</taxon>
        <taxon>Embryophyta</taxon>
        <taxon>Tracheophyta</taxon>
        <taxon>Spermatophyta</taxon>
        <taxon>Magnoliopsida</taxon>
        <taxon>eudicotyledons</taxon>
        <taxon>Gunneridae</taxon>
        <taxon>Pentapetalae</taxon>
        <taxon>asterids</taxon>
        <taxon>campanulids</taxon>
        <taxon>Asterales</taxon>
        <taxon>Asteraceae</taxon>
        <taxon>Asteroideae</taxon>
        <taxon>Anthemideae</taxon>
        <taxon>Anthemidinae</taxon>
        <taxon>Tanacetum</taxon>
    </lineage>
</organism>
<feature type="domain" description="GAG-pre-integrase" evidence="2">
    <location>
        <begin position="171"/>
        <end position="235"/>
    </location>
</feature>
<reference evidence="4" key="1">
    <citation type="journal article" date="2022" name="Int. J. Mol. Sci.">
        <title>Draft Genome of Tanacetum Coccineum: Genomic Comparison of Closely Related Tanacetum-Family Plants.</title>
        <authorList>
            <person name="Yamashiro T."/>
            <person name="Shiraishi A."/>
            <person name="Nakayama K."/>
            <person name="Satake H."/>
        </authorList>
    </citation>
    <scope>NUCLEOTIDE SEQUENCE</scope>
</reference>
<dbReference type="Pfam" id="PF22936">
    <property type="entry name" value="Pol_BBD"/>
    <property type="match status" value="1"/>
</dbReference>
<reference evidence="4" key="2">
    <citation type="submission" date="2022-01" db="EMBL/GenBank/DDBJ databases">
        <authorList>
            <person name="Yamashiro T."/>
            <person name="Shiraishi A."/>
            <person name="Satake H."/>
            <person name="Nakayama K."/>
        </authorList>
    </citation>
    <scope>NUCLEOTIDE SEQUENCE</scope>
</reference>
<evidence type="ECO:0000259" key="3">
    <source>
        <dbReference type="Pfam" id="PF22936"/>
    </source>
</evidence>
<dbReference type="EMBL" id="BQNB010019521">
    <property type="protein sequence ID" value="GJT86171.1"/>
    <property type="molecule type" value="Genomic_DNA"/>
</dbReference>
<evidence type="ECO:0000259" key="1">
    <source>
        <dbReference type="Pfam" id="PF07727"/>
    </source>
</evidence>
<feature type="domain" description="Reverse transcriptase Ty1/copia-type" evidence="1">
    <location>
        <begin position="391"/>
        <end position="478"/>
    </location>
</feature>
<accession>A0ABQ5HFL0</accession>
<evidence type="ECO:0000259" key="2">
    <source>
        <dbReference type="Pfam" id="PF13976"/>
    </source>
</evidence>
<comment type="caution">
    <text evidence="4">The sequence shown here is derived from an EMBL/GenBank/DDBJ whole genome shotgun (WGS) entry which is preliminary data.</text>
</comment>
<feature type="domain" description="Retrovirus-related Pol polyprotein from transposon TNT 1-94-like beta-barrel" evidence="3">
    <location>
        <begin position="106"/>
        <end position="141"/>
    </location>
</feature>
<proteinExistence type="predicted"/>
<dbReference type="Proteomes" id="UP001151760">
    <property type="component" value="Unassembled WGS sequence"/>
</dbReference>
<dbReference type="InterPro" id="IPR025724">
    <property type="entry name" value="GAG-pre-integrase_dom"/>
</dbReference>